<dbReference type="Ensembl" id="ENSCVAT00000008894.1">
    <property type="protein sequence ID" value="ENSCVAP00000004106.1"/>
    <property type="gene ID" value="ENSCVAG00000005386.1"/>
</dbReference>
<feature type="compositionally biased region" description="Polar residues" evidence="4">
    <location>
        <begin position="67"/>
        <end position="77"/>
    </location>
</feature>
<dbReference type="InterPro" id="IPR011993">
    <property type="entry name" value="PH-like_dom_sf"/>
</dbReference>
<sequence>MSVLERPISPLKPEIKPKPEIPPRSMLRNSTSPVGGTSSSDTTPGKVKKIAERFTKQDPIEAGEQLVNGSAELSSNKQSKKPPEIKPKPDISYTQPQVGTEQVPPLPKKRSRFLKKQQESIDENGEDMNTDRGRSAPDGKEVEVHGAGAVEAKTDDAPYSLLSSCCSKTCTCMCHQNRPGMMLIWVPVDEQDAECPGKGAKDEVQEQREETVQKVKCEPEIKPAEKEEDLGTEEKDAEVQDEQYESKLPAVKKGEMKEADEEMGEDMYEEEKQQEAAEMMEVHRPERQEEIELAEKGGEDTRAEEDQGEERKDEGGDETDMTPVRDEKSKFYQSLEMLLAEGPKKPSDQSPPAPLKRRESLLSKPPQPLPVLNQQPEDEEESIYELHLPVASQPIKKISSPRKDLRDIPQINVHKPARRDKPAHSSVDPETQSNNATAPPAIPPRVPVNGAPVPQKENTSGRTSPSTNLSLGRVRPPPPSTSPPRSPLIPLRPPPSPPNADSRRLSNASMQSTILFEENKSSKEKEGRDRSSIKKKMSFKREFRLSDEPLYQTYNDFAIKKELRQQSIIRSISKASADYAMGWVARHDENITVKLNGSKPARASLVPTMSHSTLWQELPAVRDSGVLDTLTSEQIKYQESMFEVLTSETSYLRSLYVLTDHFMENRELYNMIIINDRKTLFSNTLKVREVSERFLKDLENHILKEIVFPDICDIINYHAQHNFSPYIDYVRNQIYQEKTYSRLMKTNEQFAAMINRLQELPQCQRLPFISFLLLPFQRITRLRMLIENILKRTKEGTPEEKTASKALASVSKIIDCCNREVGKMRQMEELVEISNMLEYDKLKATPIVSESRSLEKKGELQEMSKTKTFVNMRAKFSPVYLFLFNDRLLITIKKSSDRYVVVDHSHRTLVQVEPLEETSGGATYENCFNLIMLENHQGRKMERLLKAPSKSDMERWLAAFPSSTKDDVEEEVIYEDWDCPQVQCVERYVAQQGDELSLEPTELVNVTRKTNEGWYEGIRLSDGQKGWFPTANVIEITNEHVRRRNIKERYRLAQATMKNH</sequence>
<dbReference type="CDD" id="cd01221">
    <property type="entry name" value="PH_ephexin"/>
    <property type="match status" value="1"/>
</dbReference>
<dbReference type="PANTHER" id="PTHR12845:SF7">
    <property type="entry name" value="RHO GUANINE NUCLEOTIDE EXCHANGE FACTOR 15"/>
    <property type="match status" value="1"/>
</dbReference>
<feature type="domain" description="PH" evidence="6">
    <location>
        <begin position="853"/>
        <end position="965"/>
    </location>
</feature>
<dbReference type="KEGG" id="cvg:107087782"/>
<protein>
    <submittedName>
        <fullName evidence="8">Rho guanine nucleotide exchange factor 15b</fullName>
    </submittedName>
</protein>
<evidence type="ECO:0000313" key="9">
    <source>
        <dbReference type="Proteomes" id="UP000265020"/>
    </source>
</evidence>
<name>A0A3Q2CG99_CYPVA</name>
<dbReference type="Pfam" id="PF00018">
    <property type="entry name" value="SH3_1"/>
    <property type="match status" value="1"/>
</dbReference>
<proteinExistence type="predicted"/>
<dbReference type="GO" id="GO:0005085">
    <property type="term" value="F:guanyl-nucleotide exchange factor activity"/>
    <property type="evidence" value="ECO:0007669"/>
    <property type="project" value="UniProtKB-KW"/>
</dbReference>
<dbReference type="CDD" id="cd00160">
    <property type="entry name" value="RhoGEF"/>
    <property type="match status" value="1"/>
</dbReference>
<evidence type="ECO:0000256" key="1">
    <source>
        <dbReference type="ARBA" id="ARBA00022443"/>
    </source>
</evidence>
<feature type="compositionally biased region" description="Polar residues" evidence="4">
    <location>
        <begin position="428"/>
        <end position="437"/>
    </location>
</feature>
<dbReference type="Pfam" id="PF00169">
    <property type="entry name" value="PH"/>
    <property type="match status" value="1"/>
</dbReference>
<dbReference type="InterPro" id="IPR001849">
    <property type="entry name" value="PH_domain"/>
</dbReference>
<evidence type="ECO:0000256" key="3">
    <source>
        <dbReference type="PROSITE-ProRule" id="PRU00192"/>
    </source>
</evidence>
<keyword evidence="1 3" id="KW-0728">SH3 domain</keyword>
<evidence type="ECO:0000313" key="8">
    <source>
        <dbReference type="Ensembl" id="ENSCVAP00000004106.1"/>
    </source>
</evidence>
<dbReference type="InterPro" id="IPR047270">
    <property type="entry name" value="PH_ephexin"/>
</dbReference>
<feature type="compositionally biased region" description="Polar residues" evidence="4">
    <location>
        <begin position="456"/>
        <end position="470"/>
    </location>
</feature>
<dbReference type="InterPro" id="IPR001452">
    <property type="entry name" value="SH3_domain"/>
</dbReference>
<dbReference type="RefSeq" id="XP_015235019.1">
    <property type="nucleotide sequence ID" value="XM_015379533.1"/>
</dbReference>
<dbReference type="Gene3D" id="2.30.29.30">
    <property type="entry name" value="Pleckstrin-homology domain (PH domain)/Phosphotyrosine-binding domain (PTB)"/>
    <property type="match status" value="1"/>
</dbReference>
<feature type="compositionally biased region" description="Acidic residues" evidence="4">
    <location>
        <begin position="258"/>
        <end position="269"/>
    </location>
</feature>
<dbReference type="Ensembl" id="ENSCVAT00000008913.1">
    <property type="protein sequence ID" value="ENSCVAP00000022610.1"/>
    <property type="gene ID" value="ENSCVAG00000005386.1"/>
</dbReference>
<dbReference type="SMART" id="SM00326">
    <property type="entry name" value="SH3"/>
    <property type="match status" value="1"/>
</dbReference>
<dbReference type="GeneID" id="107087782"/>
<keyword evidence="2" id="KW-0344">Guanine-nucleotide releasing factor</keyword>
<dbReference type="OMA" id="HAQHKFP"/>
<feature type="compositionally biased region" description="Polar residues" evidence="4">
    <location>
        <begin position="27"/>
        <end position="43"/>
    </location>
</feature>
<feature type="compositionally biased region" description="Pro residues" evidence="4">
    <location>
        <begin position="475"/>
        <end position="498"/>
    </location>
</feature>
<dbReference type="PANTHER" id="PTHR12845">
    <property type="entry name" value="GUANINE NUCLEOTIDE EXCHANGE FACTOR"/>
    <property type="match status" value="1"/>
</dbReference>
<dbReference type="SUPFAM" id="SSF50729">
    <property type="entry name" value="PH domain-like"/>
    <property type="match status" value="1"/>
</dbReference>
<feature type="compositionally biased region" description="Basic and acidic residues" evidence="4">
    <location>
        <begin position="49"/>
        <end position="59"/>
    </location>
</feature>
<evidence type="ECO:0000256" key="4">
    <source>
        <dbReference type="SAM" id="MobiDB-lite"/>
    </source>
</evidence>
<keyword evidence="9" id="KW-1185">Reference proteome</keyword>
<dbReference type="Gene3D" id="1.20.900.10">
    <property type="entry name" value="Dbl homology (DH) domain"/>
    <property type="match status" value="1"/>
</dbReference>
<dbReference type="SUPFAM" id="SSF48065">
    <property type="entry name" value="DBL homology domain (DH-domain)"/>
    <property type="match status" value="1"/>
</dbReference>
<evidence type="ECO:0000259" key="6">
    <source>
        <dbReference type="PROSITE" id="PS50003"/>
    </source>
</evidence>
<dbReference type="Pfam" id="PF00621">
    <property type="entry name" value="RhoGEF"/>
    <property type="match status" value="1"/>
</dbReference>
<feature type="compositionally biased region" description="Polar residues" evidence="4">
    <location>
        <begin position="505"/>
        <end position="514"/>
    </location>
</feature>
<dbReference type="SMART" id="SM00325">
    <property type="entry name" value="RhoGEF"/>
    <property type="match status" value="1"/>
</dbReference>
<feature type="compositionally biased region" description="Basic and acidic residues" evidence="4">
    <location>
        <begin position="129"/>
        <end position="143"/>
    </location>
</feature>
<feature type="compositionally biased region" description="Basic and acidic residues" evidence="4">
    <location>
        <begin position="517"/>
        <end position="532"/>
    </location>
</feature>
<accession>A0A3Q2CG99</accession>
<dbReference type="InterPro" id="IPR047271">
    <property type="entry name" value="Ephexin-like"/>
</dbReference>
<dbReference type="InterPro" id="IPR000219">
    <property type="entry name" value="DH_dom"/>
</dbReference>
<feature type="compositionally biased region" description="Basic and acidic residues" evidence="4">
    <location>
        <begin position="199"/>
        <end position="225"/>
    </location>
</feature>
<dbReference type="OrthoDB" id="27593at2759"/>
<feature type="region of interest" description="Disordered" evidence="4">
    <location>
        <begin position="1"/>
        <end position="143"/>
    </location>
</feature>
<dbReference type="PROSITE" id="PS50010">
    <property type="entry name" value="DH_2"/>
    <property type="match status" value="1"/>
</dbReference>
<dbReference type="PROSITE" id="PS50002">
    <property type="entry name" value="SH3"/>
    <property type="match status" value="1"/>
</dbReference>
<feature type="domain" description="DH" evidence="7">
    <location>
        <begin position="636"/>
        <end position="820"/>
    </location>
</feature>
<evidence type="ECO:0000259" key="7">
    <source>
        <dbReference type="PROSITE" id="PS50010"/>
    </source>
</evidence>
<feature type="compositionally biased region" description="Basic and acidic residues" evidence="4">
    <location>
        <begin position="270"/>
        <end position="314"/>
    </location>
</feature>
<feature type="region of interest" description="Disordered" evidence="4">
    <location>
        <begin position="196"/>
        <end position="533"/>
    </location>
</feature>
<reference evidence="8" key="1">
    <citation type="submission" date="2025-05" db="UniProtKB">
        <authorList>
            <consortium name="Ensembl"/>
        </authorList>
    </citation>
    <scope>IDENTIFICATION</scope>
</reference>
<evidence type="ECO:0000259" key="5">
    <source>
        <dbReference type="PROSITE" id="PS50002"/>
    </source>
</evidence>
<dbReference type="SUPFAM" id="SSF50044">
    <property type="entry name" value="SH3-domain"/>
    <property type="match status" value="1"/>
</dbReference>
<dbReference type="AlphaFoldDB" id="A0A3Q2CG99"/>
<dbReference type="Proteomes" id="UP000265020">
    <property type="component" value="Unassembled WGS sequence"/>
</dbReference>
<dbReference type="InterPro" id="IPR036028">
    <property type="entry name" value="SH3-like_dom_sf"/>
</dbReference>
<evidence type="ECO:0000256" key="2">
    <source>
        <dbReference type="ARBA" id="ARBA00022658"/>
    </source>
</evidence>
<dbReference type="SMART" id="SM00233">
    <property type="entry name" value="PH"/>
    <property type="match status" value="1"/>
</dbReference>
<dbReference type="CTD" id="555489"/>
<organism evidence="8 9">
    <name type="scientific">Cyprinodon variegatus</name>
    <name type="common">Sheepshead minnow</name>
    <dbReference type="NCBI Taxonomy" id="28743"/>
    <lineage>
        <taxon>Eukaryota</taxon>
        <taxon>Metazoa</taxon>
        <taxon>Chordata</taxon>
        <taxon>Craniata</taxon>
        <taxon>Vertebrata</taxon>
        <taxon>Euteleostomi</taxon>
        <taxon>Actinopterygii</taxon>
        <taxon>Neopterygii</taxon>
        <taxon>Teleostei</taxon>
        <taxon>Neoteleostei</taxon>
        <taxon>Acanthomorphata</taxon>
        <taxon>Ovalentaria</taxon>
        <taxon>Atherinomorphae</taxon>
        <taxon>Cyprinodontiformes</taxon>
        <taxon>Cyprinodontidae</taxon>
        <taxon>Cyprinodon</taxon>
    </lineage>
</organism>
<dbReference type="InterPro" id="IPR035899">
    <property type="entry name" value="DBL_dom_sf"/>
</dbReference>
<feature type="domain" description="SH3" evidence="5">
    <location>
        <begin position="977"/>
        <end position="1038"/>
    </location>
</feature>
<dbReference type="Gene3D" id="2.30.30.40">
    <property type="entry name" value="SH3 Domains"/>
    <property type="match status" value="1"/>
</dbReference>
<dbReference type="PROSITE" id="PS50003">
    <property type="entry name" value="PH_DOMAIN"/>
    <property type="match status" value="1"/>
</dbReference>
<dbReference type="FunFam" id="1.20.900.10:FF:000007">
    <property type="entry name" value="rho guanine nucleotide exchange factor 19"/>
    <property type="match status" value="1"/>
</dbReference>
<dbReference type="GeneTree" id="ENSGT01030000234571"/>
<dbReference type="CDD" id="cd11793">
    <property type="entry name" value="SH3_ephexin1_like"/>
    <property type="match status" value="1"/>
</dbReference>